<comment type="catalytic activity">
    <reaction evidence="10">
        <text>L-threonyl-[protein] + ATP = O-phospho-L-threonyl-[protein] + ADP + H(+)</text>
        <dbReference type="Rhea" id="RHEA:46608"/>
        <dbReference type="Rhea" id="RHEA-COMP:11060"/>
        <dbReference type="Rhea" id="RHEA-COMP:11605"/>
        <dbReference type="ChEBI" id="CHEBI:15378"/>
        <dbReference type="ChEBI" id="CHEBI:30013"/>
        <dbReference type="ChEBI" id="CHEBI:30616"/>
        <dbReference type="ChEBI" id="CHEBI:61977"/>
        <dbReference type="ChEBI" id="CHEBI:456216"/>
        <dbReference type="EC" id="2.7.11.1"/>
    </reaction>
</comment>
<evidence type="ECO:0000256" key="5">
    <source>
        <dbReference type="ARBA" id="ARBA00022679"/>
    </source>
</evidence>
<evidence type="ECO:0000256" key="7">
    <source>
        <dbReference type="ARBA" id="ARBA00022777"/>
    </source>
</evidence>
<evidence type="ECO:0000313" key="17">
    <source>
        <dbReference type="Proteomes" id="UP000298416"/>
    </source>
</evidence>
<dbReference type="FunFam" id="3.30.200.20:FF:000042">
    <property type="entry name" value="Aurora kinase A"/>
    <property type="match status" value="1"/>
</dbReference>
<evidence type="ECO:0000256" key="11">
    <source>
        <dbReference type="ARBA" id="ARBA00048679"/>
    </source>
</evidence>
<dbReference type="PROSITE" id="PS50011">
    <property type="entry name" value="PROTEIN_KINASE_DOM"/>
    <property type="match status" value="1"/>
</dbReference>
<organism evidence="16">
    <name type="scientific">Salvia splendens</name>
    <name type="common">Scarlet sage</name>
    <dbReference type="NCBI Taxonomy" id="180675"/>
    <lineage>
        <taxon>Eukaryota</taxon>
        <taxon>Viridiplantae</taxon>
        <taxon>Streptophyta</taxon>
        <taxon>Embryophyta</taxon>
        <taxon>Tracheophyta</taxon>
        <taxon>Spermatophyta</taxon>
        <taxon>Magnoliopsida</taxon>
        <taxon>eudicotyledons</taxon>
        <taxon>Gunneridae</taxon>
        <taxon>Pentapetalae</taxon>
        <taxon>asterids</taxon>
        <taxon>lamiids</taxon>
        <taxon>Lamiales</taxon>
        <taxon>Lamiaceae</taxon>
        <taxon>Nepetoideae</taxon>
        <taxon>Mentheae</taxon>
        <taxon>Salviinae</taxon>
        <taxon>Salvia</taxon>
        <taxon>Salvia subgen. Calosphace</taxon>
        <taxon>core Calosphace</taxon>
    </lineage>
</organism>
<evidence type="ECO:0000256" key="6">
    <source>
        <dbReference type="ARBA" id="ARBA00022741"/>
    </source>
</evidence>
<dbReference type="PROSITE" id="PS50816">
    <property type="entry name" value="NAF"/>
    <property type="match status" value="1"/>
</dbReference>
<dbReference type="PROSITE" id="PS00107">
    <property type="entry name" value="PROTEIN_KINASE_ATP"/>
    <property type="match status" value="1"/>
</dbReference>
<evidence type="ECO:0000256" key="4">
    <source>
        <dbReference type="ARBA" id="ARBA00022527"/>
    </source>
</evidence>
<dbReference type="InterPro" id="IPR008271">
    <property type="entry name" value="Ser/Thr_kinase_AS"/>
</dbReference>
<protein>
    <recommendedName>
        <fullName evidence="3">non-specific serine/threonine protein kinase</fullName>
        <ecNumber evidence="3">2.7.11.1</ecNumber>
    </recommendedName>
</protein>
<comment type="cofactor">
    <cofactor evidence="1">
        <name>Mn(2+)</name>
        <dbReference type="ChEBI" id="CHEBI:29035"/>
    </cofactor>
</comment>
<evidence type="ECO:0000259" key="15">
    <source>
        <dbReference type="PROSITE" id="PS50816"/>
    </source>
</evidence>
<sequence>MSEIHGASSSARAPPVATAPSTMALSPENALFNKYEVGKLLGCGAFAKVYHARDVATGRSVAIKVINKSRLNNNAALVNNIKREISIMSRLRHPHIVKLYEVLATKRKIFFVLEFVKGGELFAKVAKGRFSEDLARRYFQQLISAVSYCHSRGVYHRDLKPENLLLDENGDLKVSDFGLSALGDHVRSDGLLHTLCGTPAYVAPEILAKRGYDGAKVDVWSCGIVLFVLTAGYLPFNDPNLMNMYKKIYKGEFRCPKWMSPDLKRFFSRLLDTNPESRISIDEMKLDPWFRKGYSEVKSESVGLVKEEERKLQDLNAFDIISFSRGLDLTGLFDGKFEASEDVDRLTAEEQPETVMEKVEEVVKAESGGLQLRKTKEYGMELEGQNGDFVVSLDVYRLTDRLVVVEVKRKAGDATAFAGLWKDKIRPVIQRRPETSN</sequence>
<dbReference type="PANTHER" id="PTHR43895:SF151">
    <property type="entry name" value="CBL-INTERACTING SERINE_THREONINE-PROTEIN KINASE 11"/>
    <property type="match status" value="1"/>
</dbReference>
<evidence type="ECO:0000256" key="2">
    <source>
        <dbReference type="ARBA" id="ARBA00006234"/>
    </source>
</evidence>
<evidence type="ECO:0000256" key="9">
    <source>
        <dbReference type="ARBA" id="ARBA00023211"/>
    </source>
</evidence>
<gene>
    <name evidence="16" type="ORF">SASPL_156484</name>
</gene>
<dbReference type="PANTHER" id="PTHR43895">
    <property type="entry name" value="CALCIUM/CALMODULIN-DEPENDENT PROTEIN KINASE KINASE-RELATED"/>
    <property type="match status" value="1"/>
</dbReference>
<dbReference type="InterPro" id="IPR011009">
    <property type="entry name" value="Kinase-like_dom_sf"/>
</dbReference>
<dbReference type="SMART" id="SM00220">
    <property type="entry name" value="S_TKc"/>
    <property type="match status" value="1"/>
</dbReference>
<dbReference type="Pfam" id="PF03822">
    <property type="entry name" value="NAF"/>
    <property type="match status" value="1"/>
</dbReference>
<evidence type="ECO:0000259" key="14">
    <source>
        <dbReference type="PROSITE" id="PS50011"/>
    </source>
</evidence>
<accession>A0A8X8VWK9</accession>
<dbReference type="GO" id="GO:0004674">
    <property type="term" value="F:protein serine/threonine kinase activity"/>
    <property type="evidence" value="ECO:0007669"/>
    <property type="project" value="UniProtKB-KW"/>
</dbReference>
<evidence type="ECO:0000256" key="12">
    <source>
        <dbReference type="PROSITE-ProRule" id="PRU10141"/>
    </source>
</evidence>
<feature type="binding site" evidence="12">
    <location>
        <position position="64"/>
    </location>
    <ligand>
        <name>ATP</name>
        <dbReference type="ChEBI" id="CHEBI:30616"/>
    </ligand>
</feature>
<proteinExistence type="inferred from homology"/>
<evidence type="ECO:0000256" key="1">
    <source>
        <dbReference type="ARBA" id="ARBA00001936"/>
    </source>
</evidence>
<dbReference type="Pfam" id="PF00069">
    <property type="entry name" value="Pkinase"/>
    <property type="match status" value="1"/>
</dbReference>
<dbReference type="AlphaFoldDB" id="A0A8X8VWK9"/>
<keyword evidence="4 13" id="KW-0723">Serine/threonine-protein kinase</keyword>
<feature type="domain" description="Protein kinase" evidence="14">
    <location>
        <begin position="35"/>
        <end position="290"/>
    </location>
</feature>
<dbReference type="InterPro" id="IPR000719">
    <property type="entry name" value="Prot_kinase_dom"/>
</dbReference>
<name>A0A8X8VWK9_SALSN</name>
<dbReference type="Proteomes" id="UP000298416">
    <property type="component" value="Unassembled WGS sequence"/>
</dbReference>
<dbReference type="FunFam" id="1.10.510.10:FF:000653">
    <property type="entry name" value="Non-specific serine/threonine protein kinase"/>
    <property type="match status" value="1"/>
</dbReference>
<dbReference type="PROSITE" id="PS00108">
    <property type="entry name" value="PROTEIN_KINASE_ST"/>
    <property type="match status" value="1"/>
</dbReference>
<keyword evidence="17" id="KW-1185">Reference proteome</keyword>
<keyword evidence="8 12" id="KW-0067">ATP-binding</keyword>
<dbReference type="CDD" id="cd12195">
    <property type="entry name" value="CIPK_C"/>
    <property type="match status" value="1"/>
</dbReference>
<dbReference type="InterPro" id="IPR004041">
    <property type="entry name" value="NAF_dom"/>
</dbReference>
<keyword evidence="7" id="KW-0418">Kinase</keyword>
<keyword evidence="5" id="KW-0808">Transferase</keyword>
<keyword evidence="6 12" id="KW-0547">Nucleotide-binding</keyword>
<dbReference type="InterPro" id="IPR018451">
    <property type="entry name" value="NAF/FISL_domain"/>
</dbReference>
<reference evidence="16" key="2">
    <citation type="submission" date="2020-08" db="EMBL/GenBank/DDBJ databases">
        <title>Plant Genome Project.</title>
        <authorList>
            <person name="Zhang R.-G."/>
        </authorList>
    </citation>
    <scope>NUCLEOTIDE SEQUENCE</scope>
    <source>
        <strain evidence="16">Huo1</strain>
        <tissue evidence="16">Leaf</tissue>
    </source>
</reference>
<keyword evidence="9" id="KW-0464">Manganese</keyword>
<evidence type="ECO:0000256" key="8">
    <source>
        <dbReference type="ARBA" id="ARBA00022840"/>
    </source>
</evidence>
<evidence type="ECO:0000256" key="3">
    <source>
        <dbReference type="ARBA" id="ARBA00012513"/>
    </source>
</evidence>
<evidence type="ECO:0000256" key="13">
    <source>
        <dbReference type="RuleBase" id="RU000304"/>
    </source>
</evidence>
<dbReference type="Gene3D" id="3.30.200.20">
    <property type="entry name" value="Phosphorylase Kinase, domain 1"/>
    <property type="match status" value="1"/>
</dbReference>
<evidence type="ECO:0000256" key="10">
    <source>
        <dbReference type="ARBA" id="ARBA00047899"/>
    </source>
</evidence>
<dbReference type="EMBL" id="PNBA02000410">
    <property type="protein sequence ID" value="KAG6383752.1"/>
    <property type="molecule type" value="Genomic_DNA"/>
</dbReference>
<comment type="catalytic activity">
    <reaction evidence="11">
        <text>L-seryl-[protein] + ATP = O-phospho-L-seryl-[protein] + ADP + H(+)</text>
        <dbReference type="Rhea" id="RHEA:17989"/>
        <dbReference type="Rhea" id="RHEA-COMP:9863"/>
        <dbReference type="Rhea" id="RHEA-COMP:11604"/>
        <dbReference type="ChEBI" id="CHEBI:15378"/>
        <dbReference type="ChEBI" id="CHEBI:29999"/>
        <dbReference type="ChEBI" id="CHEBI:30616"/>
        <dbReference type="ChEBI" id="CHEBI:83421"/>
        <dbReference type="ChEBI" id="CHEBI:456216"/>
        <dbReference type="EC" id="2.7.11.1"/>
    </reaction>
</comment>
<dbReference type="GO" id="GO:0007165">
    <property type="term" value="P:signal transduction"/>
    <property type="evidence" value="ECO:0007669"/>
    <property type="project" value="InterPro"/>
</dbReference>
<reference evidence="16" key="1">
    <citation type="submission" date="2018-01" db="EMBL/GenBank/DDBJ databases">
        <authorList>
            <person name="Mao J.F."/>
        </authorList>
    </citation>
    <scope>NUCLEOTIDE SEQUENCE</scope>
    <source>
        <strain evidence="16">Huo1</strain>
        <tissue evidence="16">Leaf</tissue>
    </source>
</reference>
<dbReference type="SUPFAM" id="SSF56112">
    <property type="entry name" value="Protein kinase-like (PK-like)"/>
    <property type="match status" value="1"/>
</dbReference>
<dbReference type="Gene3D" id="1.10.510.10">
    <property type="entry name" value="Transferase(Phosphotransferase) domain 1"/>
    <property type="match status" value="1"/>
</dbReference>
<dbReference type="EC" id="2.7.11.1" evidence="3"/>
<evidence type="ECO:0000313" key="16">
    <source>
        <dbReference type="EMBL" id="KAG6383752.1"/>
    </source>
</evidence>
<feature type="domain" description="NAF" evidence="15">
    <location>
        <begin position="310"/>
        <end position="334"/>
    </location>
</feature>
<comment type="similarity">
    <text evidence="2">Belongs to the protein kinase superfamily. CAMK Ser/Thr protein kinase family. SNF1 subfamily.</text>
</comment>
<dbReference type="GO" id="GO:0005524">
    <property type="term" value="F:ATP binding"/>
    <property type="evidence" value="ECO:0007669"/>
    <property type="project" value="UniProtKB-UniRule"/>
</dbReference>
<dbReference type="OrthoDB" id="193931at2759"/>
<dbReference type="InterPro" id="IPR017441">
    <property type="entry name" value="Protein_kinase_ATP_BS"/>
</dbReference>
<dbReference type="Gene3D" id="3.30.310.80">
    <property type="entry name" value="Kinase associated domain 1, KA1"/>
    <property type="match status" value="1"/>
</dbReference>
<comment type="caution">
    <text evidence="16">The sequence shown here is derived from an EMBL/GenBank/DDBJ whole genome shotgun (WGS) entry which is preliminary data.</text>
</comment>